<organism evidence="3 4">
    <name type="scientific">Pseudonocardia eucalypti</name>
    <dbReference type="NCBI Taxonomy" id="648755"/>
    <lineage>
        <taxon>Bacteria</taxon>
        <taxon>Bacillati</taxon>
        <taxon>Actinomycetota</taxon>
        <taxon>Actinomycetes</taxon>
        <taxon>Pseudonocardiales</taxon>
        <taxon>Pseudonocardiaceae</taxon>
        <taxon>Pseudonocardia</taxon>
    </lineage>
</organism>
<evidence type="ECO:0000259" key="2">
    <source>
        <dbReference type="Pfam" id="PF00206"/>
    </source>
</evidence>
<dbReference type="Gene3D" id="1.10.275.10">
    <property type="entry name" value="Fumarase/aspartase (N-terminal domain)"/>
    <property type="match status" value="1"/>
</dbReference>
<dbReference type="EMBL" id="BAABJP010000030">
    <property type="protein sequence ID" value="GAA5164194.1"/>
    <property type="molecule type" value="Genomic_DNA"/>
</dbReference>
<feature type="domain" description="Fumarate lyase N-terminal" evidence="2">
    <location>
        <begin position="17"/>
        <end position="295"/>
    </location>
</feature>
<dbReference type="InterPro" id="IPR022761">
    <property type="entry name" value="Fumarate_lyase_N"/>
</dbReference>
<dbReference type="PRINTS" id="PR00145">
    <property type="entry name" value="ARGSUCLYASE"/>
</dbReference>
<comment type="caution">
    <text evidence="3">The sequence shown here is derived from an EMBL/GenBank/DDBJ whole genome shotgun (WGS) entry which is preliminary data.</text>
</comment>
<evidence type="ECO:0000256" key="1">
    <source>
        <dbReference type="ARBA" id="ARBA00023239"/>
    </source>
</evidence>
<gene>
    <name evidence="3" type="ORF">GCM10023321_52300</name>
</gene>
<dbReference type="PRINTS" id="PR00149">
    <property type="entry name" value="FUMRATELYASE"/>
</dbReference>
<dbReference type="PANTHER" id="PTHR43172:SF1">
    <property type="entry name" value="ADENYLOSUCCINATE LYASE"/>
    <property type="match status" value="1"/>
</dbReference>
<dbReference type="InterPro" id="IPR024083">
    <property type="entry name" value="Fumarase/histidase_N"/>
</dbReference>
<reference evidence="4" key="1">
    <citation type="journal article" date="2019" name="Int. J. Syst. Evol. Microbiol.">
        <title>The Global Catalogue of Microorganisms (GCM) 10K type strain sequencing project: providing services to taxonomists for standard genome sequencing and annotation.</title>
        <authorList>
            <consortium name="The Broad Institute Genomics Platform"/>
            <consortium name="The Broad Institute Genome Sequencing Center for Infectious Disease"/>
            <person name="Wu L."/>
            <person name="Ma J."/>
        </authorList>
    </citation>
    <scope>NUCLEOTIDE SEQUENCE [LARGE SCALE GENOMIC DNA]</scope>
    <source>
        <strain evidence="4">JCM 18303</strain>
    </source>
</reference>
<dbReference type="SUPFAM" id="SSF48557">
    <property type="entry name" value="L-aspartase-like"/>
    <property type="match status" value="1"/>
</dbReference>
<proteinExistence type="predicted"/>
<protein>
    <submittedName>
        <fullName evidence="3">Adenylosuccinate lyase family protein</fullName>
    </submittedName>
</protein>
<dbReference type="CDD" id="cd01597">
    <property type="entry name" value="pCLME"/>
    <property type="match status" value="1"/>
</dbReference>
<dbReference type="InterPro" id="IPR008948">
    <property type="entry name" value="L-Aspartase-like"/>
</dbReference>
<keyword evidence="1 3" id="KW-0456">Lyase</keyword>
<dbReference type="InterPro" id="IPR000362">
    <property type="entry name" value="Fumarate_lyase_fam"/>
</dbReference>
<keyword evidence="4" id="KW-1185">Reference proteome</keyword>
<name>A0ABP9QM66_9PSEU</name>
<dbReference type="PANTHER" id="PTHR43172">
    <property type="entry name" value="ADENYLOSUCCINATE LYASE"/>
    <property type="match status" value="1"/>
</dbReference>
<evidence type="ECO:0000313" key="3">
    <source>
        <dbReference type="EMBL" id="GAA5164194.1"/>
    </source>
</evidence>
<dbReference type="Pfam" id="PF00206">
    <property type="entry name" value="Lyase_1"/>
    <property type="match status" value="1"/>
</dbReference>
<accession>A0ABP9QM66</accession>
<sequence length="450" mass="48187">MGTRLSSAGLYAHLWGTPELAEVFEERAMLASWLDILAALARAQAAMGLVPASSAEAIGRATVDQLDLDYVAEQTRLTSHSTLGLIRGLLRVLPEAAREHVYFGATVQDVSDTWFGLVMRDVGAVVWRDVRALEAALLGLAAEHRDTVMAGRTHGQPGSPVTFGFKVASWADELRRHLDRLREGRPRWVVGQLAGAVGVLGFFGAGGTELRGRFCAELGLADPGISWLTSRDRLAEFGTVLAMVCGTLSRIGTEVYELSRPEIGELAEAAAPGAVSSITMPHKRNPEGSEHLDTLARLARSSAAVLVEGMVAGHERDGRAWKAEWLALPEVCQLTGAALHQALRLVDGLHVYPEAMAETVRRYGPDLGSERVLAELTARLGRDKAQRALHEILREEGADLVDGVVARGLATASEAASWRAAPSVASAGAMVDRVLARAERARAAEPGQWA</sequence>
<dbReference type="Gene3D" id="1.20.200.10">
    <property type="entry name" value="Fumarase/aspartase (Central domain)"/>
    <property type="match status" value="1"/>
</dbReference>
<dbReference type="Proteomes" id="UP001428817">
    <property type="component" value="Unassembled WGS sequence"/>
</dbReference>
<dbReference type="GO" id="GO:0016829">
    <property type="term" value="F:lyase activity"/>
    <property type="evidence" value="ECO:0007669"/>
    <property type="project" value="UniProtKB-KW"/>
</dbReference>
<dbReference type="RefSeq" id="WP_185062335.1">
    <property type="nucleotide sequence ID" value="NZ_BAABJP010000030.1"/>
</dbReference>
<evidence type="ECO:0000313" key="4">
    <source>
        <dbReference type="Proteomes" id="UP001428817"/>
    </source>
</evidence>